<dbReference type="Pfam" id="PF13560">
    <property type="entry name" value="HTH_31"/>
    <property type="match status" value="1"/>
</dbReference>
<dbReference type="InterPro" id="IPR043917">
    <property type="entry name" value="DUF5753"/>
</dbReference>
<proteinExistence type="predicted"/>
<keyword evidence="3" id="KW-1185">Reference proteome</keyword>
<dbReference type="OrthoDB" id="4273809at2"/>
<accession>A0A540W7X2</accession>
<protein>
    <submittedName>
        <fullName evidence="2">Helix-turn-helix domain-containing protein</fullName>
    </submittedName>
</protein>
<gene>
    <name evidence="2" type="ORF">E6W39_22285</name>
</gene>
<sequence length="278" mass="31126">MNRLLLPATAPPRVEFATQLRLMREALGLTQAQLADRTEYSSVHISAVETGRKPPTLRFAKSMDRAFDSGTKFVELFGRIHGHSLLQGFPEYTAYERNATAVRLFETCVIPGLLQTAEYAAAWESGYIQRGKITQDQANGRVDVLMDRQQLLMKTPSVGLYAIMDETCLRRPVGGRLVMINQLRSLEELASRPKTIIQIAPESLGEAHPLRHPLTLLTMPGGVMLGYTETLQRGLLERDSDTVALWASDYDQLQAEALSRAASLSMIRRLREDLEREA</sequence>
<evidence type="ECO:0000259" key="1">
    <source>
        <dbReference type="PROSITE" id="PS50943"/>
    </source>
</evidence>
<evidence type="ECO:0000313" key="3">
    <source>
        <dbReference type="Proteomes" id="UP000319103"/>
    </source>
</evidence>
<comment type="caution">
    <text evidence="2">The sequence shown here is derived from an EMBL/GenBank/DDBJ whole genome shotgun (WGS) entry which is preliminary data.</text>
</comment>
<dbReference type="Proteomes" id="UP000319103">
    <property type="component" value="Unassembled WGS sequence"/>
</dbReference>
<dbReference type="CDD" id="cd00093">
    <property type="entry name" value="HTH_XRE"/>
    <property type="match status" value="1"/>
</dbReference>
<dbReference type="SUPFAM" id="SSF47413">
    <property type="entry name" value="lambda repressor-like DNA-binding domains"/>
    <property type="match status" value="1"/>
</dbReference>
<feature type="domain" description="HTH cro/C1-type" evidence="1">
    <location>
        <begin position="20"/>
        <end position="76"/>
    </location>
</feature>
<organism evidence="2 3">
    <name type="scientific">Kitasatospora acidiphila</name>
    <dbReference type="NCBI Taxonomy" id="2567942"/>
    <lineage>
        <taxon>Bacteria</taxon>
        <taxon>Bacillati</taxon>
        <taxon>Actinomycetota</taxon>
        <taxon>Actinomycetes</taxon>
        <taxon>Kitasatosporales</taxon>
        <taxon>Streptomycetaceae</taxon>
        <taxon>Kitasatospora</taxon>
    </lineage>
</organism>
<dbReference type="SMART" id="SM00530">
    <property type="entry name" value="HTH_XRE"/>
    <property type="match status" value="1"/>
</dbReference>
<dbReference type="Pfam" id="PF19054">
    <property type="entry name" value="DUF5753"/>
    <property type="match status" value="1"/>
</dbReference>
<dbReference type="Gene3D" id="1.10.260.40">
    <property type="entry name" value="lambda repressor-like DNA-binding domains"/>
    <property type="match status" value="1"/>
</dbReference>
<name>A0A540W7X2_9ACTN</name>
<dbReference type="GO" id="GO:0003677">
    <property type="term" value="F:DNA binding"/>
    <property type="evidence" value="ECO:0007669"/>
    <property type="project" value="InterPro"/>
</dbReference>
<dbReference type="InterPro" id="IPR001387">
    <property type="entry name" value="Cro/C1-type_HTH"/>
</dbReference>
<dbReference type="PROSITE" id="PS50943">
    <property type="entry name" value="HTH_CROC1"/>
    <property type="match status" value="1"/>
</dbReference>
<reference evidence="2 3" key="1">
    <citation type="submission" date="2019-06" db="EMBL/GenBank/DDBJ databases">
        <title>Description of Kitasatospora acidophila sp. nov. isolated from pine grove soil, and reclassification of Streptomyces novaecaesareae to Kitasatospora novaeceasareae comb. nov.</title>
        <authorList>
            <person name="Kim M.J."/>
        </authorList>
    </citation>
    <scope>NUCLEOTIDE SEQUENCE [LARGE SCALE GENOMIC DNA]</scope>
    <source>
        <strain evidence="2 3">MMS16-CNU292</strain>
    </source>
</reference>
<evidence type="ECO:0000313" key="2">
    <source>
        <dbReference type="EMBL" id="TQF04454.1"/>
    </source>
</evidence>
<dbReference type="EMBL" id="VIGB01000003">
    <property type="protein sequence ID" value="TQF04454.1"/>
    <property type="molecule type" value="Genomic_DNA"/>
</dbReference>
<dbReference type="InterPro" id="IPR010982">
    <property type="entry name" value="Lambda_DNA-bd_dom_sf"/>
</dbReference>
<dbReference type="AlphaFoldDB" id="A0A540W7X2"/>
<dbReference type="RefSeq" id="WP_141635025.1">
    <property type="nucleotide sequence ID" value="NZ_VIGB01000003.1"/>
</dbReference>